<keyword evidence="3" id="KW-1185">Reference proteome</keyword>
<dbReference type="Proteomes" id="UP001066276">
    <property type="component" value="Chromosome 2_1"/>
</dbReference>
<evidence type="ECO:0000313" key="2">
    <source>
        <dbReference type="EMBL" id="KAJ1204432.1"/>
    </source>
</evidence>
<proteinExistence type="predicted"/>
<reference evidence="2" key="1">
    <citation type="journal article" date="2022" name="bioRxiv">
        <title>Sequencing and chromosome-scale assembly of the giantPleurodeles waltlgenome.</title>
        <authorList>
            <person name="Brown T."/>
            <person name="Elewa A."/>
            <person name="Iarovenko S."/>
            <person name="Subramanian E."/>
            <person name="Araus A.J."/>
            <person name="Petzold A."/>
            <person name="Susuki M."/>
            <person name="Suzuki K.-i.T."/>
            <person name="Hayashi T."/>
            <person name="Toyoda A."/>
            <person name="Oliveira C."/>
            <person name="Osipova E."/>
            <person name="Leigh N.D."/>
            <person name="Simon A."/>
            <person name="Yun M.H."/>
        </authorList>
    </citation>
    <scope>NUCLEOTIDE SEQUENCE</scope>
    <source>
        <strain evidence="2">20211129_DDA</strain>
        <tissue evidence="2">Liver</tissue>
    </source>
</reference>
<evidence type="ECO:0000256" key="1">
    <source>
        <dbReference type="SAM" id="MobiDB-lite"/>
    </source>
</evidence>
<gene>
    <name evidence="2" type="ORF">NDU88_008210</name>
</gene>
<protein>
    <submittedName>
        <fullName evidence="2">Uncharacterized protein</fullName>
    </submittedName>
</protein>
<dbReference type="EMBL" id="JANPWB010000003">
    <property type="protein sequence ID" value="KAJ1204432.1"/>
    <property type="molecule type" value="Genomic_DNA"/>
</dbReference>
<dbReference type="AlphaFoldDB" id="A0AAV7VUU3"/>
<comment type="caution">
    <text evidence="2">The sequence shown here is derived from an EMBL/GenBank/DDBJ whole genome shotgun (WGS) entry which is preliminary data.</text>
</comment>
<name>A0AAV7VUU3_PLEWA</name>
<organism evidence="2 3">
    <name type="scientific">Pleurodeles waltl</name>
    <name type="common">Iberian ribbed newt</name>
    <dbReference type="NCBI Taxonomy" id="8319"/>
    <lineage>
        <taxon>Eukaryota</taxon>
        <taxon>Metazoa</taxon>
        <taxon>Chordata</taxon>
        <taxon>Craniata</taxon>
        <taxon>Vertebrata</taxon>
        <taxon>Euteleostomi</taxon>
        <taxon>Amphibia</taxon>
        <taxon>Batrachia</taxon>
        <taxon>Caudata</taxon>
        <taxon>Salamandroidea</taxon>
        <taxon>Salamandridae</taxon>
        <taxon>Pleurodelinae</taxon>
        <taxon>Pleurodeles</taxon>
    </lineage>
</organism>
<evidence type="ECO:0000313" key="3">
    <source>
        <dbReference type="Proteomes" id="UP001066276"/>
    </source>
</evidence>
<accession>A0AAV7VUU3</accession>
<sequence>MREAGVSGLGVWAEAAWSVRRSIRLVCCSLHGPSISGVLGNEREDLVHCGLVRVTGGEEQSHMSPIRRRARSTFSGPPLAPVRQSQNVPKCKGGSQSLSQKASLARDCRKRGLLTLKKGVIQLLCSQN</sequence>
<feature type="compositionally biased region" description="Polar residues" evidence="1">
    <location>
        <begin position="83"/>
        <end position="98"/>
    </location>
</feature>
<feature type="region of interest" description="Disordered" evidence="1">
    <location>
        <begin position="60"/>
        <end position="98"/>
    </location>
</feature>